<comment type="caution">
    <text evidence="1">The sequence shown here is derived from an EMBL/GenBank/DDBJ whole genome shotgun (WGS) entry which is preliminary data.</text>
</comment>
<evidence type="ECO:0000313" key="2">
    <source>
        <dbReference type="Proteomes" id="UP000633619"/>
    </source>
</evidence>
<dbReference type="EMBL" id="JAECVW010000002">
    <property type="protein sequence ID" value="MBH8594458.1"/>
    <property type="molecule type" value="Genomic_DNA"/>
</dbReference>
<evidence type="ECO:0000313" key="1">
    <source>
        <dbReference type="EMBL" id="MBH8594458.1"/>
    </source>
</evidence>
<accession>A0A8I1A4Q5</accession>
<organism evidence="1 2">
    <name type="scientific">Thermoactinomyces intermedius</name>
    <dbReference type="NCBI Taxonomy" id="2024"/>
    <lineage>
        <taxon>Bacteria</taxon>
        <taxon>Bacillati</taxon>
        <taxon>Bacillota</taxon>
        <taxon>Bacilli</taxon>
        <taxon>Bacillales</taxon>
        <taxon>Thermoactinomycetaceae</taxon>
        <taxon>Thermoactinomyces</taxon>
    </lineage>
</organism>
<dbReference type="Gene3D" id="2.60.120.260">
    <property type="entry name" value="Galactose-binding domain-like"/>
    <property type="match status" value="1"/>
</dbReference>
<keyword evidence="2" id="KW-1185">Reference proteome</keyword>
<protein>
    <submittedName>
        <fullName evidence="1">Uncharacterized protein</fullName>
    </submittedName>
</protein>
<reference evidence="1 2" key="1">
    <citation type="submission" date="2020-12" db="EMBL/GenBank/DDBJ databases">
        <title>WGS of Thermoactinomyces spp.</title>
        <authorList>
            <person name="Cheng K."/>
        </authorList>
    </citation>
    <scope>NUCLEOTIDE SEQUENCE [LARGE SCALE GENOMIC DNA]</scope>
    <source>
        <strain evidence="2">CICC 10671\DSM 43846</strain>
    </source>
</reference>
<sequence length="155" mass="17524">MACSGRNILINGGFQKGRAPWTGKRISRMKNPLRAGDYSMWMGATGAGGDSVLKQTIRGPFERGCVYYLYFRLLNVTPPQSQAELYATVAYSNEKRQIIRSTPLLIHPPYLGRKWYSYFTIVPSPPSNARYVAVVFLLKKGLLFVDYIRLASHDI</sequence>
<dbReference type="Proteomes" id="UP000633619">
    <property type="component" value="Unassembled WGS sequence"/>
</dbReference>
<name>A0A8I1A4Q5_THEIN</name>
<gene>
    <name evidence="1" type="ORF">I8U20_03840</name>
</gene>
<dbReference type="AlphaFoldDB" id="A0A8I1A4Q5"/>
<proteinExistence type="predicted"/>
<dbReference type="RefSeq" id="WP_181731707.1">
    <property type="nucleotide sequence ID" value="NZ_JACEIR010000003.1"/>
</dbReference>